<dbReference type="EMBL" id="MOCA01000006">
    <property type="protein sequence ID" value="RON99699.1"/>
    <property type="molecule type" value="Genomic_DNA"/>
</dbReference>
<comment type="caution">
    <text evidence="1">The sequence shown here is derived from an EMBL/GenBank/DDBJ whole genome shotgun (WGS) entry which is preliminary data.</text>
</comment>
<evidence type="ECO:0000313" key="1">
    <source>
        <dbReference type="EMBL" id="RON99699.1"/>
    </source>
</evidence>
<proteinExistence type="predicted"/>
<accession>A0A423NN45</accession>
<evidence type="ECO:0000313" key="2">
    <source>
        <dbReference type="Proteomes" id="UP000284207"/>
    </source>
</evidence>
<sequence length="1257" mass="141458">MRITASHIVNWANTHAKEAQTDLPRWVRRLCFEPGATRQLSFPAGDSTYVPGWDGVLFSDLGNAWVPAGASCWEVGCDQDVPGKANRDYRKRTETTSKEERSNCTYVFVTPRRWTKKSEWIEEQTRQGEWADVRVYDADDLEQWLEQSPAVALQFAEALGLSGGGVVSLSRYWDTWARQCSPAITPEALFQDRASMFDALDEKLQASITPIQPLVIRADSVEEAVAFTVAVVMASGDLQHHALVVTEPHGWRYVEANPQLRVAIAARTETASNLVLREDLRVIIPHATGDLAGRPNGNELILERPNIYEFEKALIATGMEESDAKRYALSTGRSWTVFRRQRATNPAIQCPVWLEAPQAASLPLLCLLGAWHSDKAADRQAVEELSGRSYETIEQDLRKLVRLDDAPLLKIGAVWKAKSPLELLSQCADRITSSQLDRFFALAQKMLSAPDPQLELPDNERWMAQLHGKVHPYSDLLFESICDSLIKLAVRAPDQVGLQALDIEERVAGLVGELLDGADGGRWLSLSSYLPNLAEAAPDRFLRAVQNGLRMADAPITRLFTETSDSILGGRCWHAGLLWALETLAWAPRRLAPVTLILAELSHVPMKGNWGNKPSRSLLNIFRSWFPQTAASLPERIKVLSLLIERDPEAAFRLLVGIAERGHQTADHIHRPKWREDDAGAGRGVTHAEMYEMLDFVHEKLLQLSDGNAPRIVSLLQKTGFRDREDLPRLLEVIEPFIQATDRDADREIIRSALRAIINWHRNYNEASATELNEWLTSVETCYERLAPLNLVVRDHWLFDSHWLELPTEDEKKDLHDKAKIVSELRASSLSAIYQAERITGIECLIEVCSEPSIVGATLAGVPWGEGYWMEWIQEKLESFDNGSHMGACIAGFLRTAASPAPDALLKKVVELGKQRGWSSVRLASFLTLAIPNRETWQLVESCDHEVNTEYWHRVQPHHQTNDEDLDFVLEQLLKAKRPMSALYCCQYKLQETAPGKIFLALQQLLSCREIDGPKIQSWHLEKMLERLESSGEFERLALAQLEFGLFPFLQHGRGDNASALYEAITSEPELFKELICATYKPEHGERQEATDASRATAGRAWDVLHHCKRLPGTQSDGGIDADKFINFIKETRELCSNADRLTMCDQTLGQILSHSPADEDGTWPFTPAREILESPELEHMRTGFITGTINKRGVTSRSPWDGGDQERDLAAHYRSQAERVQHSHPNVAAMLDQLAQGYERHGKREDVEANLRKEGF</sequence>
<reference evidence="1 2" key="1">
    <citation type="submission" date="2016-10" db="EMBL/GenBank/DDBJ databases">
        <title>Comparative genome analysis of multiple Pseudomonas spp. focuses on biocontrol and plant growth promoting traits.</title>
        <authorList>
            <person name="Tao X.-Y."/>
            <person name="Taylor C.G."/>
        </authorList>
    </citation>
    <scope>NUCLEOTIDE SEQUENCE [LARGE SCALE GENOMIC DNA]</scope>
    <source>
        <strain evidence="1 2">36B3</strain>
    </source>
</reference>
<name>A0A423NN45_9PSED</name>
<protein>
    <submittedName>
        <fullName evidence="1">Uncharacterized protein</fullName>
    </submittedName>
</protein>
<dbReference type="Proteomes" id="UP000284207">
    <property type="component" value="Unassembled WGS sequence"/>
</dbReference>
<dbReference type="RefSeq" id="WP_123419625.1">
    <property type="nucleotide sequence ID" value="NZ_MOCA01000006.1"/>
</dbReference>
<dbReference type="AlphaFoldDB" id="A0A423NN45"/>
<organism evidence="1 2">
    <name type="scientific">Pseudomonas moraviensis</name>
    <dbReference type="NCBI Taxonomy" id="321662"/>
    <lineage>
        <taxon>Bacteria</taxon>
        <taxon>Pseudomonadati</taxon>
        <taxon>Pseudomonadota</taxon>
        <taxon>Gammaproteobacteria</taxon>
        <taxon>Pseudomonadales</taxon>
        <taxon>Pseudomonadaceae</taxon>
        <taxon>Pseudomonas</taxon>
    </lineage>
</organism>
<gene>
    <name evidence="1" type="ORF">BK674_19945</name>
</gene>